<proteinExistence type="predicted"/>
<dbReference type="Proteomes" id="UP000808146">
    <property type="component" value="Unassembled WGS sequence"/>
</dbReference>
<sequence length="169" mass="18617">MAVVFAKTPKGYEEVASRSGGLTPRVRRLLIFVDGKRSVDELRGMLQSDDFQHTLGGLEEEGYIAVSSAIGPHVTTSMPPAVLPSIATFGELPATPDPLRLQQARNFMSNTVKSFVGTLGTSSLLERIERADGHEILRSLYDEWYQSILTSRDGKREAENLRTKLLAVI</sequence>
<comment type="caution">
    <text evidence="1">The sequence shown here is derived from an EMBL/GenBank/DDBJ whole genome shotgun (WGS) entry which is preliminary data.</text>
</comment>
<reference evidence="1" key="1">
    <citation type="submission" date="2020-10" db="EMBL/GenBank/DDBJ databases">
        <title>Connecting structure to function with the recovery of over 1000 high-quality activated sludge metagenome-assembled genomes encoding full-length rRNA genes using long-read sequencing.</title>
        <authorList>
            <person name="Singleton C.M."/>
            <person name="Petriglieri F."/>
            <person name="Kristensen J.M."/>
            <person name="Kirkegaard R.H."/>
            <person name="Michaelsen T.Y."/>
            <person name="Andersen M.H."/>
            <person name="Karst S.M."/>
            <person name="Dueholm M.S."/>
            <person name="Nielsen P.H."/>
            <person name="Albertsen M."/>
        </authorList>
    </citation>
    <scope>NUCLEOTIDE SEQUENCE</scope>
    <source>
        <strain evidence="1">OdNE_18-Q3-R46-58_BAT3C.305</strain>
    </source>
</reference>
<gene>
    <name evidence="1" type="ORF">IPN75_01255</name>
</gene>
<evidence type="ECO:0000313" key="2">
    <source>
        <dbReference type="Proteomes" id="UP000808146"/>
    </source>
</evidence>
<accession>A0A9D7LL59</accession>
<dbReference type="EMBL" id="JADKBR010000001">
    <property type="protein sequence ID" value="MBK8889089.1"/>
    <property type="molecule type" value="Genomic_DNA"/>
</dbReference>
<evidence type="ECO:0000313" key="1">
    <source>
        <dbReference type="EMBL" id="MBK8889089.1"/>
    </source>
</evidence>
<protein>
    <submittedName>
        <fullName evidence="1">Uncharacterized protein</fullName>
    </submittedName>
</protein>
<dbReference type="AlphaFoldDB" id="A0A9D7LL59"/>
<name>A0A9D7LL59_9RHOO</name>
<organism evidence="1 2">
    <name type="scientific">Candidatus Dechloromonas phosphorivorans</name>
    <dbReference type="NCBI Taxonomy" id="2899244"/>
    <lineage>
        <taxon>Bacteria</taxon>
        <taxon>Pseudomonadati</taxon>
        <taxon>Pseudomonadota</taxon>
        <taxon>Betaproteobacteria</taxon>
        <taxon>Rhodocyclales</taxon>
        <taxon>Azonexaceae</taxon>
        <taxon>Dechloromonas</taxon>
    </lineage>
</organism>